<gene>
    <name evidence="1" type="ORF">BJ878DRAFT_494004</name>
</gene>
<evidence type="ECO:0000313" key="2">
    <source>
        <dbReference type="Proteomes" id="UP000887226"/>
    </source>
</evidence>
<dbReference type="EMBL" id="MU253781">
    <property type="protein sequence ID" value="KAG9247135.1"/>
    <property type="molecule type" value="Genomic_DNA"/>
</dbReference>
<reference evidence="1" key="1">
    <citation type="journal article" date="2021" name="IMA Fungus">
        <title>Genomic characterization of three marine fungi, including Emericellopsis atlantica sp. nov. with signatures of a generalist lifestyle and marine biomass degradation.</title>
        <authorList>
            <person name="Hagestad O.C."/>
            <person name="Hou L."/>
            <person name="Andersen J.H."/>
            <person name="Hansen E.H."/>
            <person name="Altermark B."/>
            <person name="Li C."/>
            <person name="Kuhnert E."/>
            <person name="Cox R.J."/>
            <person name="Crous P.W."/>
            <person name="Spatafora J.W."/>
            <person name="Lail K."/>
            <person name="Amirebrahimi M."/>
            <person name="Lipzen A."/>
            <person name="Pangilinan J."/>
            <person name="Andreopoulos W."/>
            <person name="Hayes R.D."/>
            <person name="Ng V."/>
            <person name="Grigoriev I.V."/>
            <person name="Jackson S.A."/>
            <person name="Sutton T.D.S."/>
            <person name="Dobson A.D.W."/>
            <person name="Rama T."/>
        </authorList>
    </citation>
    <scope>NUCLEOTIDE SEQUENCE</scope>
    <source>
        <strain evidence="1">TRa3180A</strain>
    </source>
</reference>
<sequence>MGYYRSAFGKKCADPQTEKSQLCFETGLDNISAYPSPHAYRDKVYEQLLLWEEKYPNYKQITTLLLGGESTANSHLLDVLQKALETLSAYSSRSDNQAASQTVNMLMKHEFVDPSSAASRGAVIYATQRQEVQFRCVEDAECEEKRKRERHRQRKSGL</sequence>
<dbReference type="Proteomes" id="UP000887226">
    <property type="component" value="Unassembled WGS sequence"/>
</dbReference>
<name>A0A9P7Z869_9HELO</name>
<dbReference type="AlphaFoldDB" id="A0A9P7Z869"/>
<proteinExistence type="predicted"/>
<accession>A0A9P7Z869</accession>
<comment type="caution">
    <text evidence="1">The sequence shown here is derived from an EMBL/GenBank/DDBJ whole genome shotgun (WGS) entry which is preliminary data.</text>
</comment>
<protein>
    <submittedName>
        <fullName evidence="1">Uncharacterized protein</fullName>
    </submittedName>
</protein>
<keyword evidence="2" id="KW-1185">Reference proteome</keyword>
<evidence type="ECO:0000313" key="1">
    <source>
        <dbReference type="EMBL" id="KAG9247135.1"/>
    </source>
</evidence>
<organism evidence="1 2">
    <name type="scientific">Calycina marina</name>
    <dbReference type="NCBI Taxonomy" id="1763456"/>
    <lineage>
        <taxon>Eukaryota</taxon>
        <taxon>Fungi</taxon>
        <taxon>Dikarya</taxon>
        <taxon>Ascomycota</taxon>
        <taxon>Pezizomycotina</taxon>
        <taxon>Leotiomycetes</taxon>
        <taxon>Helotiales</taxon>
        <taxon>Pezizellaceae</taxon>
        <taxon>Calycina</taxon>
    </lineage>
</organism>